<proteinExistence type="predicted"/>
<evidence type="ECO:0000313" key="2">
    <source>
        <dbReference type="EMBL" id="KAF5783070.1"/>
    </source>
</evidence>
<reference evidence="2" key="1">
    <citation type="journal article" date="2017" name="Nature">
        <title>The sunflower genome provides insights into oil metabolism, flowering and Asterid evolution.</title>
        <authorList>
            <person name="Badouin H."/>
            <person name="Gouzy J."/>
            <person name="Grassa C.J."/>
            <person name="Murat F."/>
            <person name="Staton S.E."/>
            <person name="Cottret L."/>
            <person name="Lelandais-Briere C."/>
            <person name="Owens G.L."/>
            <person name="Carrere S."/>
            <person name="Mayjonade B."/>
            <person name="Legrand L."/>
            <person name="Gill N."/>
            <person name="Kane N.C."/>
            <person name="Bowers J.E."/>
            <person name="Hubner S."/>
            <person name="Bellec A."/>
            <person name="Berard A."/>
            <person name="Berges H."/>
            <person name="Blanchet N."/>
            <person name="Boniface M.C."/>
            <person name="Brunel D."/>
            <person name="Catrice O."/>
            <person name="Chaidir N."/>
            <person name="Claudel C."/>
            <person name="Donnadieu C."/>
            <person name="Faraut T."/>
            <person name="Fievet G."/>
            <person name="Helmstetter N."/>
            <person name="King M."/>
            <person name="Knapp S.J."/>
            <person name="Lai Z."/>
            <person name="Le Paslier M.C."/>
            <person name="Lippi Y."/>
            <person name="Lorenzon L."/>
            <person name="Mandel J.R."/>
            <person name="Marage G."/>
            <person name="Marchand G."/>
            <person name="Marquand E."/>
            <person name="Bret-Mestries E."/>
            <person name="Morien E."/>
            <person name="Nambeesan S."/>
            <person name="Nguyen T."/>
            <person name="Pegot-Espagnet P."/>
            <person name="Pouilly N."/>
            <person name="Raftis F."/>
            <person name="Sallet E."/>
            <person name="Schiex T."/>
            <person name="Thomas J."/>
            <person name="Vandecasteele C."/>
            <person name="Vares D."/>
            <person name="Vear F."/>
            <person name="Vautrin S."/>
            <person name="Crespi M."/>
            <person name="Mangin B."/>
            <person name="Burke J.M."/>
            <person name="Salse J."/>
            <person name="Munos S."/>
            <person name="Vincourt P."/>
            <person name="Rieseberg L.H."/>
            <person name="Langlade N.B."/>
        </authorList>
    </citation>
    <scope>NUCLEOTIDE SEQUENCE</scope>
    <source>
        <tissue evidence="2">Leaves</tissue>
    </source>
</reference>
<dbReference type="Proteomes" id="UP000215914">
    <property type="component" value="Unassembled WGS sequence"/>
</dbReference>
<keyword evidence="3" id="KW-1185">Reference proteome</keyword>
<dbReference type="AlphaFoldDB" id="A0A9K3HRR9"/>
<comment type="caution">
    <text evidence="2">The sequence shown here is derived from an EMBL/GenBank/DDBJ whole genome shotgun (WGS) entry which is preliminary data.</text>
</comment>
<protein>
    <submittedName>
        <fullName evidence="2">Uncharacterized protein</fullName>
    </submittedName>
</protein>
<organism evidence="2 3">
    <name type="scientific">Helianthus annuus</name>
    <name type="common">Common sunflower</name>
    <dbReference type="NCBI Taxonomy" id="4232"/>
    <lineage>
        <taxon>Eukaryota</taxon>
        <taxon>Viridiplantae</taxon>
        <taxon>Streptophyta</taxon>
        <taxon>Embryophyta</taxon>
        <taxon>Tracheophyta</taxon>
        <taxon>Spermatophyta</taxon>
        <taxon>Magnoliopsida</taxon>
        <taxon>eudicotyledons</taxon>
        <taxon>Gunneridae</taxon>
        <taxon>Pentapetalae</taxon>
        <taxon>asterids</taxon>
        <taxon>campanulids</taxon>
        <taxon>Asterales</taxon>
        <taxon>Asteraceae</taxon>
        <taxon>Asteroideae</taxon>
        <taxon>Heliantheae alliance</taxon>
        <taxon>Heliantheae</taxon>
        <taxon>Helianthus</taxon>
    </lineage>
</organism>
<evidence type="ECO:0000256" key="1">
    <source>
        <dbReference type="SAM" id="MobiDB-lite"/>
    </source>
</evidence>
<evidence type="ECO:0000313" key="3">
    <source>
        <dbReference type="Proteomes" id="UP000215914"/>
    </source>
</evidence>
<accession>A0A9K3HRR9</accession>
<reference evidence="2" key="2">
    <citation type="submission" date="2020-06" db="EMBL/GenBank/DDBJ databases">
        <title>Helianthus annuus Genome sequencing and assembly Release 2.</title>
        <authorList>
            <person name="Gouzy J."/>
            <person name="Langlade N."/>
            <person name="Munos S."/>
        </authorList>
    </citation>
    <scope>NUCLEOTIDE SEQUENCE</scope>
    <source>
        <tissue evidence="2">Leaves</tissue>
    </source>
</reference>
<dbReference type="Gramene" id="mRNA:HanXRQr2_Chr11g0503641">
    <property type="protein sequence ID" value="mRNA:HanXRQr2_Chr11g0503641"/>
    <property type="gene ID" value="HanXRQr2_Chr11g0503641"/>
</dbReference>
<gene>
    <name evidence="2" type="ORF">HanXRQr2_Chr11g0503641</name>
</gene>
<dbReference type="EMBL" id="MNCJ02000326">
    <property type="protein sequence ID" value="KAF5783070.1"/>
    <property type="molecule type" value="Genomic_DNA"/>
</dbReference>
<sequence length="47" mass="5177">MMLDELAEGSTRPDLGGLRKKMVLWEPNDQPPCTTPEKKSDQLCGGC</sequence>
<name>A0A9K3HRR9_HELAN</name>
<feature type="region of interest" description="Disordered" evidence="1">
    <location>
        <begin position="26"/>
        <end position="47"/>
    </location>
</feature>